<evidence type="ECO:0000313" key="3">
    <source>
        <dbReference type="Proteomes" id="UP000801492"/>
    </source>
</evidence>
<proteinExistence type="predicted"/>
<dbReference type="AlphaFoldDB" id="A0A8K0GF86"/>
<accession>A0A8K0GF86</accession>
<comment type="caution">
    <text evidence="2">The sequence shown here is derived from an EMBL/GenBank/DDBJ whole genome shotgun (WGS) entry which is preliminary data.</text>
</comment>
<evidence type="ECO:0000256" key="1">
    <source>
        <dbReference type="SAM" id="MobiDB-lite"/>
    </source>
</evidence>
<reference evidence="2" key="1">
    <citation type="submission" date="2019-08" db="EMBL/GenBank/DDBJ databases">
        <title>The genome of the North American firefly Photinus pyralis.</title>
        <authorList>
            <consortium name="Photinus pyralis genome working group"/>
            <person name="Fallon T.R."/>
            <person name="Sander Lower S.E."/>
            <person name="Weng J.-K."/>
        </authorList>
    </citation>
    <scope>NUCLEOTIDE SEQUENCE</scope>
    <source>
        <strain evidence="2">TRF0915ILg1</strain>
        <tissue evidence="2">Whole body</tissue>
    </source>
</reference>
<gene>
    <name evidence="2" type="ORF">ILUMI_03725</name>
</gene>
<feature type="region of interest" description="Disordered" evidence="1">
    <location>
        <begin position="109"/>
        <end position="156"/>
    </location>
</feature>
<organism evidence="2 3">
    <name type="scientific">Ignelater luminosus</name>
    <name type="common">Cucubano</name>
    <name type="synonym">Pyrophorus luminosus</name>
    <dbReference type="NCBI Taxonomy" id="2038154"/>
    <lineage>
        <taxon>Eukaryota</taxon>
        <taxon>Metazoa</taxon>
        <taxon>Ecdysozoa</taxon>
        <taxon>Arthropoda</taxon>
        <taxon>Hexapoda</taxon>
        <taxon>Insecta</taxon>
        <taxon>Pterygota</taxon>
        <taxon>Neoptera</taxon>
        <taxon>Endopterygota</taxon>
        <taxon>Coleoptera</taxon>
        <taxon>Polyphaga</taxon>
        <taxon>Elateriformia</taxon>
        <taxon>Elateroidea</taxon>
        <taxon>Elateridae</taxon>
        <taxon>Agrypninae</taxon>
        <taxon>Pyrophorini</taxon>
        <taxon>Ignelater</taxon>
    </lineage>
</organism>
<dbReference type="EMBL" id="VTPC01001292">
    <property type="protein sequence ID" value="KAF2902460.1"/>
    <property type="molecule type" value="Genomic_DNA"/>
</dbReference>
<dbReference type="Proteomes" id="UP000801492">
    <property type="component" value="Unassembled WGS sequence"/>
</dbReference>
<protein>
    <submittedName>
        <fullName evidence="2">Uncharacterized protein</fullName>
    </submittedName>
</protein>
<sequence>MVHITTVLSPHLLGYELLEVLHIFHQQLNHLNLVSVEPLQVTVREQKVNVTPPPVRKTLQKDSVDAIALETIQVDMKDSVYCMQILASSDPEQWLRCLDEVEQEQDNEVYKDFDLGDDEEDFFTKSEHETDSEQETEEPVSEKETDTAENILFGKR</sequence>
<name>A0A8K0GF86_IGNLU</name>
<feature type="compositionally biased region" description="Basic and acidic residues" evidence="1">
    <location>
        <begin position="122"/>
        <end position="131"/>
    </location>
</feature>
<keyword evidence="3" id="KW-1185">Reference proteome</keyword>
<evidence type="ECO:0000313" key="2">
    <source>
        <dbReference type="EMBL" id="KAF2902460.1"/>
    </source>
</evidence>